<dbReference type="VEuPathDB" id="VectorBase:MDOA009326"/>
<dbReference type="OrthoDB" id="10440095at2759"/>
<dbReference type="KEGG" id="mde:101899115"/>
<dbReference type="EnsemblMetazoa" id="MDOA009326-RA">
    <property type="protein sequence ID" value="MDOA009326-PA"/>
    <property type="gene ID" value="MDOA009326"/>
</dbReference>
<organism evidence="1">
    <name type="scientific">Musca domestica</name>
    <name type="common">House fly</name>
    <dbReference type="NCBI Taxonomy" id="7370"/>
    <lineage>
        <taxon>Eukaryota</taxon>
        <taxon>Metazoa</taxon>
        <taxon>Ecdysozoa</taxon>
        <taxon>Arthropoda</taxon>
        <taxon>Hexapoda</taxon>
        <taxon>Insecta</taxon>
        <taxon>Pterygota</taxon>
        <taxon>Neoptera</taxon>
        <taxon>Endopterygota</taxon>
        <taxon>Diptera</taxon>
        <taxon>Brachycera</taxon>
        <taxon>Muscomorpha</taxon>
        <taxon>Muscoidea</taxon>
        <taxon>Muscidae</taxon>
        <taxon>Musca</taxon>
    </lineage>
</organism>
<evidence type="ECO:0000313" key="1">
    <source>
        <dbReference type="EnsemblMetazoa" id="MDOA009326-PA"/>
    </source>
</evidence>
<gene>
    <name evidence="1" type="primary">101899115</name>
</gene>
<evidence type="ECO:0008006" key="2">
    <source>
        <dbReference type="Google" id="ProtNLM"/>
    </source>
</evidence>
<protein>
    <recommendedName>
        <fullName evidence="2">DUF148 domain-containing protein</fullName>
    </recommendedName>
</protein>
<proteinExistence type="predicted"/>
<dbReference type="RefSeq" id="XP_005179414.2">
    <property type="nucleotide sequence ID" value="XM_005179357.4"/>
</dbReference>
<accession>A0A1I8MX59</accession>
<reference evidence="1" key="1">
    <citation type="submission" date="2020-05" db="UniProtKB">
        <authorList>
            <consortium name="EnsemblMetazoa"/>
        </authorList>
    </citation>
    <scope>IDENTIFICATION</scope>
    <source>
        <strain evidence="1">Aabys</strain>
    </source>
</reference>
<dbReference type="VEuPathDB" id="VectorBase:MDOMA2_010002"/>
<dbReference type="AlphaFoldDB" id="A0A1I8MX59"/>
<sequence length="174" mass="20618">MRTVLTIFIITVIVQVYSIDAYHLRFRRSTYIEQNVQELFQFAKNIVNDSGPMINAVIEAMPDTEDYEEYRGELENYLSRLDEYKENSGMCAKKSIELMVSFMDVMMPYAEEEEEISPQAKEVLRLLSENGLLNLQQQAEKWMENFDDEKLQEEYETWSKNDMNNMTSIWTEIC</sequence>
<name>A0A1I8MX59_MUSDO</name>